<gene>
    <name evidence="5" type="ORF">D9758_000165</name>
</gene>
<comment type="subcellular location">
    <subcellularLocation>
        <location evidence="1">Nucleus</location>
    </subcellularLocation>
</comment>
<dbReference type="PANTHER" id="PTHR13495">
    <property type="entry name" value="NEFA-INTERACTING NUCLEAR PROTEIN NIP30"/>
    <property type="match status" value="1"/>
</dbReference>
<dbReference type="InterPro" id="IPR019331">
    <property type="entry name" value="FAM192A/Fyv6_N"/>
</dbReference>
<dbReference type="Proteomes" id="UP000559256">
    <property type="component" value="Unassembled WGS sequence"/>
</dbReference>
<feature type="domain" description="FAM192A/Fyv6 N-terminal" evidence="4">
    <location>
        <begin position="89"/>
        <end position="131"/>
    </location>
</feature>
<organism evidence="5 6">
    <name type="scientific">Tetrapyrgos nigripes</name>
    <dbReference type="NCBI Taxonomy" id="182062"/>
    <lineage>
        <taxon>Eukaryota</taxon>
        <taxon>Fungi</taxon>
        <taxon>Dikarya</taxon>
        <taxon>Basidiomycota</taxon>
        <taxon>Agaricomycotina</taxon>
        <taxon>Agaricomycetes</taxon>
        <taxon>Agaricomycetidae</taxon>
        <taxon>Agaricales</taxon>
        <taxon>Marasmiineae</taxon>
        <taxon>Marasmiaceae</taxon>
        <taxon>Tetrapyrgos</taxon>
    </lineage>
</organism>
<evidence type="ECO:0000256" key="1">
    <source>
        <dbReference type="ARBA" id="ARBA00004123"/>
    </source>
</evidence>
<feature type="compositionally biased region" description="Basic and acidic residues" evidence="3">
    <location>
        <begin position="232"/>
        <end position="253"/>
    </location>
</feature>
<evidence type="ECO:0000313" key="5">
    <source>
        <dbReference type="EMBL" id="KAF5374795.1"/>
    </source>
</evidence>
<name>A0A8H5LYL1_9AGAR</name>
<evidence type="ECO:0000256" key="2">
    <source>
        <dbReference type="ARBA" id="ARBA00023242"/>
    </source>
</evidence>
<dbReference type="PANTHER" id="PTHR13495:SF0">
    <property type="entry name" value="PSME3-INTERACTING PROTEIN"/>
    <property type="match status" value="1"/>
</dbReference>
<dbReference type="OrthoDB" id="75720at2759"/>
<evidence type="ECO:0000256" key="3">
    <source>
        <dbReference type="SAM" id="MobiDB-lite"/>
    </source>
</evidence>
<sequence>MDDIPSLSNRPVGSRFVTQDEVESARARREEQWKAAYARLGQEPPPPQQEDAFDGRSLAEIAKQEEWEEKTKLGTSKIPLYLFPYLKLSSANQFRALEEDEIMFLDSLREKQEAEERERRQKDGEEVQSFKQYILFFISTTLSLILLHRAVAARIQTTNAPPASTASKAPPPKPAAVKKDKKPLKGVVVKRKAKSSDNKLETKDAVEKKDAADKQPATSKKDAADKQAATSRKADELDKDEAPASKRRKVSES</sequence>
<keyword evidence="2" id="KW-0539">Nucleus</keyword>
<dbReference type="Pfam" id="PF10187">
    <property type="entry name" value="FAM192A_Fyv6_N"/>
    <property type="match status" value="2"/>
</dbReference>
<proteinExistence type="predicted"/>
<protein>
    <recommendedName>
        <fullName evidence="4">FAM192A/Fyv6 N-terminal domain-containing protein</fullName>
    </recommendedName>
</protein>
<dbReference type="EMBL" id="JAACJM010000001">
    <property type="protein sequence ID" value="KAF5374795.1"/>
    <property type="molecule type" value="Genomic_DNA"/>
</dbReference>
<feature type="compositionally biased region" description="Polar residues" evidence="3">
    <location>
        <begin position="1"/>
        <end position="11"/>
    </location>
</feature>
<feature type="region of interest" description="Disordered" evidence="3">
    <location>
        <begin position="1"/>
        <end position="23"/>
    </location>
</feature>
<feature type="region of interest" description="Disordered" evidence="3">
    <location>
        <begin position="159"/>
        <end position="253"/>
    </location>
</feature>
<evidence type="ECO:0000313" key="6">
    <source>
        <dbReference type="Proteomes" id="UP000559256"/>
    </source>
</evidence>
<keyword evidence="6" id="KW-1185">Reference proteome</keyword>
<feature type="domain" description="FAM192A/Fyv6 N-terminal" evidence="4">
    <location>
        <begin position="16"/>
        <end position="74"/>
    </location>
</feature>
<feature type="compositionally biased region" description="Basic residues" evidence="3">
    <location>
        <begin position="179"/>
        <end position="193"/>
    </location>
</feature>
<comment type="caution">
    <text evidence="5">The sequence shown here is derived from an EMBL/GenBank/DDBJ whole genome shotgun (WGS) entry which is preliminary data.</text>
</comment>
<dbReference type="AlphaFoldDB" id="A0A8H5LYL1"/>
<dbReference type="InterPro" id="IPR039845">
    <property type="entry name" value="FAM192A"/>
</dbReference>
<feature type="compositionally biased region" description="Basic and acidic residues" evidence="3">
    <location>
        <begin position="194"/>
        <end position="225"/>
    </location>
</feature>
<evidence type="ECO:0000259" key="4">
    <source>
        <dbReference type="Pfam" id="PF10187"/>
    </source>
</evidence>
<reference evidence="5 6" key="1">
    <citation type="journal article" date="2020" name="ISME J.">
        <title>Uncovering the hidden diversity of litter-decomposition mechanisms in mushroom-forming fungi.</title>
        <authorList>
            <person name="Floudas D."/>
            <person name="Bentzer J."/>
            <person name="Ahren D."/>
            <person name="Johansson T."/>
            <person name="Persson P."/>
            <person name="Tunlid A."/>
        </authorList>
    </citation>
    <scope>NUCLEOTIDE SEQUENCE [LARGE SCALE GENOMIC DNA]</scope>
    <source>
        <strain evidence="5 6">CBS 291.85</strain>
    </source>
</reference>
<dbReference type="GO" id="GO:0005634">
    <property type="term" value="C:nucleus"/>
    <property type="evidence" value="ECO:0007669"/>
    <property type="project" value="UniProtKB-SubCell"/>
</dbReference>
<accession>A0A8H5LYL1</accession>